<feature type="compositionally biased region" description="Low complexity" evidence="3">
    <location>
        <begin position="809"/>
        <end position="826"/>
    </location>
</feature>
<dbReference type="InterPro" id="IPR019734">
    <property type="entry name" value="TPR_rpt"/>
</dbReference>
<feature type="region of interest" description="Disordered" evidence="3">
    <location>
        <begin position="809"/>
        <end position="829"/>
    </location>
</feature>
<dbReference type="Gene3D" id="1.10.287.110">
    <property type="entry name" value="DnaJ domain"/>
    <property type="match status" value="1"/>
</dbReference>
<feature type="region of interest" description="Disordered" evidence="3">
    <location>
        <begin position="470"/>
        <end position="489"/>
    </location>
</feature>
<dbReference type="Gene3D" id="1.25.40.10">
    <property type="entry name" value="Tetratricopeptide repeat domain"/>
    <property type="match status" value="2"/>
</dbReference>
<dbReference type="OrthoDB" id="765884at2759"/>
<feature type="compositionally biased region" description="Basic and acidic residues" evidence="3">
    <location>
        <begin position="24"/>
        <end position="37"/>
    </location>
</feature>
<evidence type="ECO:0000313" key="5">
    <source>
        <dbReference type="EMBL" id="EWM27069.1"/>
    </source>
</evidence>
<feature type="compositionally biased region" description="Gly residues" evidence="3">
    <location>
        <begin position="532"/>
        <end position="542"/>
    </location>
</feature>
<dbReference type="PROSITE" id="PS50005">
    <property type="entry name" value="TPR"/>
    <property type="match status" value="1"/>
</dbReference>
<dbReference type="Pfam" id="PF00226">
    <property type="entry name" value="DnaJ"/>
    <property type="match status" value="1"/>
</dbReference>
<feature type="region of interest" description="Disordered" evidence="3">
    <location>
        <begin position="508"/>
        <end position="566"/>
    </location>
</feature>
<dbReference type="InterPro" id="IPR052758">
    <property type="entry name" value="SRC_co-chaperone"/>
</dbReference>
<feature type="compositionally biased region" description="Polar residues" evidence="3">
    <location>
        <begin position="517"/>
        <end position="526"/>
    </location>
</feature>
<gene>
    <name evidence="5" type="ORF">Naga_100194g1</name>
</gene>
<dbReference type="SUPFAM" id="SSF48452">
    <property type="entry name" value="TPR-like"/>
    <property type="match status" value="2"/>
</dbReference>
<feature type="region of interest" description="Disordered" evidence="3">
    <location>
        <begin position="383"/>
        <end position="402"/>
    </location>
</feature>
<feature type="compositionally biased region" description="Low complexity" evidence="3">
    <location>
        <begin position="1126"/>
        <end position="1166"/>
    </location>
</feature>
<feature type="region of interest" description="Disordered" evidence="3">
    <location>
        <begin position="305"/>
        <end position="376"/>
    </location>
</feature>
<feature type="compositionally biased region" description="Basic residues" evidence="3">
    <location>
        <begin position="210"/>
        <end position="222"/>
    </location>
</feature>
<dbReference type="PROSITE" id="PS00636">
    <property type="entry name" value="DNAJ_1"/>
    <property type="match status" value="1"/>
</dbReference>
<evidence type="ECO:0000256" key="3">
    <source>
        <dbReference type="SAM" id="MobiDB-lite"/>
    </source>
</evidence>
<dbReference type="PROSITE" id="PS50076">
    <property type="entry name" value="DNAJ_2"/>
    <property type="match status" value="1"/>
</dbReference>
<feature type="region of interest" description="Disordered" evidence="3">
    <location>
        <begin position="1032"/>
        <end position="1098"/>
    </location>
</feature>
<sequence>PTPVHFHFSTPGRPAFDPRPTPPLRREERGRLGKDGGADDAGGTAPSQAGHAEAVNTEGAGLSGPGMDVGGLGFTLGGSRGGRGGGAGRGGAPRRRDVGKKLRINSTPSGPKPLASELPPPPATFPASVPSSFPASEASGRMPMDLSDALQREVDARTGVAAADPPPPVFPTPPQSSTGDGQNSAPETVAFSLGAASAGLSPSKPPPRARFVHHRSRSRGHARGGSSTSTGSSDGDQGGRSTSAHSSASTHCFPPSLSPLATTSAPFSTDAAAATPDVTVGVNHHVGGAPAPQLSSPLQGKEGFDLWSSCKGSPSVPVPPFGHGWPGRPREGRGTEGRQDGAGSQAEDKDELSGHQKVGSDVGVEQETDCSSSSASAFALGGHGANTKASARHVPVPSMSHDGAPGSPNFIFGSEPTGAAFHIGEDASYAGSAGKSVDEGRPGEEAGKAPRSSAFMPAAGGKEEIFFSLGSSKTVTPTKGGGSSRTGSRHLLHSHARSASAGFIAKQREESPGSPLFGQTGSTSHWTAAGSGAQGPSGGPTGEGKSPGIASPSSAATAGKLPPPYDTQRELQHAAQTFREKASSLYLTKHYEESLHEFSNALLLAPDGWLEKPKLFCNRAAALIMIHRYEDAVKDCEKAIKGDRHLLKAYTRCGRAYLHMGVLERAYACFDEVRRRAKERLLDKFGPDVPPIPPSSGASTHVLNQQRVAAHEKKSLEEAVREAEDGQAEVQAVEGALQAAEQHFKRVEWPEALDRVEAALRFAHRAKRAMRLKLVALCKLKRWEEGVRFSEKYYASNKAELLSPVFIPPTSTADGGGTSPSSPGDANPHAPVNVILRMDSLEQRSYIRCLRYTDREDDALAALKSLLSHHGHVMWVSKELVRIQAIRRAKEAGDAAFREQKFEAALAHYGEALKLDPEWDTMNAVLHCNRGAAHMALRLFEKAKEDCTHALRKKPDYWKAFLRRARAWREMKRWGESIFDYETYLKHAYPAGGGREDGREAGNVGASVKGSVADVQSELESVRIEMQVEKERRDFAKRQQQQHDSHWRGGGRPWRHGKGRKPGYRVSSPFEESSSEEEEEEEDVTGAEDEEDADRAGVFRDFFEYYRRHQKEAEPARASGPHNGPAGSFGRSASSSSYSSNRRAYNFSNTKRNAGSNANGSGAPGPKSSRPLPGWGRSRSTSSVPHSGSNVSTHYSVLGIGRVASSGEVKKAYHRLALRFHPDKNKEAGAEEMFKKVSEAYNVLSDNSARRVYDAELRVGGGGI</sequence>
<feature type="region of interest" description="Disordered" evidence="3">
    <location>
        <begin position="1"/>
        <end position="270"/>
    </location>
</feature>
<name>W7U312_9STRA</name>
<dbReference type="EMBL" id="AZIL01000522">
    <property type="protein sequence ID" value="EWM27069.1"/>
    <property type="molecule type" value="Genomic_DNA"/>
</dbReference>
<dbReference type="AlphaFoldDB" id="W7U312"/>
<comment type="caution">
    <text evidence="5">The sequence shown here is derived from an EMBL/GenBank/DDBJ whole genome shotgun (WGS) entry which is preliminary data.</text>
</comment>
<feature type="compositionally biased region" description="Polar residues" evidence="3">
    <location>
        <begin position="175"/>
        <end position="186"/>
    </location>
</feature>
<reference evidence="5 6" key="1">
    <citation type="journal article" date="2014" name="Mol. Plant">
        <title>Chromosome Scale Genome Assembly and Transcriptome Profiling of Nannochloropsis gaditana in Nitrogen Depletion.</title>
        <authorList>
            <person name="Corteggiani Carpinelli E."/>
            <person name="Telatin A."/>
            <person name="Vitulo N."/>
            <person name="Forcato C."/>
            <person name="D'Angelo M."/>
            <person name="Schiavon R."/>
            <person name="Vezzi A."/>
            <person name="Giacometti G.M."/>
            <person name="Morosinotto T."/>
            <person name="Valle G."/>
        </authorList>
    </citation>
    <scope>NUCLEOTIDE SEQUENCE [LARGE SCALE GENOMIC DNA]</scope>
    <source>
        <strain evidence="5 6">B-31</strain>
    </source>
</reference>
<feature type="compositionally biased region" description="Basic and acidic residues" evidence="3">
    <location>
        <begin position="436"/>
        <end position="448"/>
    </location>
</feature>
<dbReference type="SMART" id="SM00028">
    <property type="entry name" value="TPR"/>
    <property type="match status" value="6"/>
</dbReference>
<evidence type="ECO:0000313" key="6">
    <source>
        <dbReference type="Proteomes" id="UP000019335"/>
    </source>
</evidence>
<feature type="coiled-coil region" evidence="2">
    <location>
        <begin position="716"/>
        <end position="743"/>
    </location>
</feature>
<dbReference type="PANTHER" id="PTHR44200">
    <property type="entry name" value="DNAJ HOMOLOG SUBFAMILY C MEMBER 7"/>
    <property type="match status" value="1"/>
</dbReference>
<dbReference type="Proteomes" id="UP000019335">
    <property type="component" value="Chromosome 7"/>
</dbReference>
<feature type="compositionally biased region" description="Acidic residues" evidence="3">
    <location>
        <begin position="1073"/>
        <end position="1093"/>
    </location>
</feature>
<proteinExistence type="predicted"/>
<feature type="compositionally biased region" description="Low complexity" evidence="3">
    <location>
        <begin position="190"/>
        <end position="202"/>
    </location>
</feature>
<feature type="compositionally biased region" description="Gly residues" evidence="3">
    <location>
        <begin position="61"/>
        <end position="91"/>
    </location>
</feature>
<dbReference type="SMART" id="SM00271">
    <property type="entry name" value="DnaJ"/>
    <property type="match status" value="1"/>
</dbReference>
<feature type="region of interest" description="Disordered" evidence="3">
    <location>
        <begin position="431"/>
        <end position="457"/>
    </location>
</feature>
<dbReference type="InterPro" id="IPR036869">
    <property type="entry name" value="J_dom_sf"/>
</dbReference>
<feature type="compositionally biased region" description="Basic and acidic residues" evidence="3">
    <location>
        <begin position="328"/>
        <end position="339"/>
    </location>
</feature>
<feature type="compositionally biased region" description="Low complexity" evidence="3">
    <location>
        <begin position="125"/>
        <end position="139"/>
    </location>
</feature>
<dbReference type="PANTHER" id="PTHR44200:SF1">
    <property type="entry name" value="DNAJ HOMOLOG SUBFAMILY C MEMBER 7"/>
    <property type="match status" value="1"/>
</dbReference>
<dbReference type="InterPro" id="IPR018253">
    <property type="entry name" value="DnaJ_domain_CS"/>
</dbReference>
<dbReference type="InterPro" id="IPR001623">
    <property type="entry name" value="DnaJ_domain"/>
</dbReference>
<dbReference type="CDD" id="cd06257">
    <property type="entry name" value="DnaJ"/>
    <property type="match status" value="1"/>
</dbReference>
<protein>
    <submittedName>
        <fullName evidence="5">Tpr repeat-containing thioredoxin ttl1</fullName>
    </submittedName>
</protein>
<organism evidence="5 6">
    <name type="scientific">Nannochloropsis gaditana</name>
    <dbReference type="NCBI Taxonomy" id="72520"/>
    <lineage>
        <taxon>Eukaryota</taxon>
        <taxon>Sar</taxon>
        <taxon>Stramenopiles</taxon>
        <taxon>Ochrophyta</taxon>
        <taxon>Eustigmatophyceae</taxon>
        <taxon>Eustigmatales</taxon>
        <taxon>Monodopsidaceae</taxon>
        <taxon>Nannochloropsis</taxon>
    </lineage>
</organism>
<accession>W7U312</accession>
<feature type="compositionally biased region" description="Polar residues" evidence="3">
    <location>
        <begin position="1178"/>
        <end position="1193"/>
    </location>
</feature>
<feature type="compositionally biased region" description="Basic residues" evidence="3">
    <location>
        <begin position="1053"/>
        <end position="1063"/>
    </location>
</feature>
<evidence type="ECO:0000259" key="4">
    <source>
        <dbReference type="PROSITE" id="PS50076"/>
    </source>
</evidence>
<evidence type="ECO:0000256" key="2">
    <source>
        <dbReference type="SAM" id="Coils"/>
    </source>
</evidence>
<dbReference type="InterPro" id="IPR011990">
    <property type="entry name" value="TPR-like_helical_dom_sf"/>
</dbReference>
<keyword evidence="6" id="KW-1185">Reference proteome</keyword>
<keyword evidence="1" id="KW-0802">TPR repeat</keyword>
<keyword evidence="2" id="KW-0175">Coiled coil</keyword>
<dbReference type="PRINTS" id="PR00625">
    <property type="entry name" value="JDOMAIN"/>
</dbReference>
<evidence type="ECO:0000256" key="1">
    <source>
        <dbReference type="PROSITE-ProRule" id="PRU00339"/>
    </source>
</evidence>
<feature type="non-terminal residue" evidence="5">
    <location>
        <position position="1"/>
    </location>
</feature>
<feature type="compositionally biased region" description="Low complexity" evidence="3">
    <location>
        <begin position="224"/>
        <end position="251"/>
    </location>
</feature>
<feature type="repeat" description="TPR" evidence="1">
    <location>
        <begin position="886"/>
        <end position="919"/>
    </location>
</feature>
<dbReference type="SUPFAM" id="SSF46565">
    <property type="entry name" value="Chaperone J-domain"/>
    <property type="match status" value="1"/>
</dbReference>
<feature type="region of interest" description="Disordered" evidence="3">
    <location>
        <begin position="1110"/>
        <end position="1193"/>
    </location>
</feature>
<feature type="compositionally biased region" description="Basic and acidic residues" evidence="3">
    <location>
        <begin position="1032"/>
        <end position="1047"/>
    </location>
</feature>
<feature type="domain" description="J" evidence="4">
    <location>
        <begin position="1193"/>
        <end position="1257"/>
    </location>
</feature>
<feature type="compositionally biased region" description="Pro residues" evidence="3">
    <location>
        <begin position="164"/>
        <end position="174"/>
    </location>
</feature>